<evidence type="ECO:0000256" key="5">
    <source>
        <dbReference type="ARBA" id="ARBA00022844"/>
    </source>
</evidence>
<evidence type="ECO:0000256" key="3">
    <source>
        <dbReference type="ARBA" id="ARBA00022431"/>
    </source>
</evidence>
<sequence length="106" mass="12030">LLITTSACSLDQMYLPEDEISNNITLYSLNTDFFQNPNFVTENPTGYSPKLDLYLYGTGNGPIETRSPKWTELILLANTTSWTDGKPSKDRASMLKKENWGNPFHH</sequence>
<feature type="non-terminal residue" evidence="8">
    <location>
        <position position="106"/>
    </location>
</feature>
<name>Q2LJ67_9VIRU</name>
<feature type="compositionally biased region" description="Basic and acidic residues" evidence="7">
    <location>
        <begin position="86"/>
        <end position="99"/>
    </location>
</feature>
<comment type="subcellular location">
    <subcellularLocation>
        <location evidence="1 6">Virion</location>
    </subcellularLocation>
</comment>
<keyword evidence="4 6" id="KW-0167">Capsid protein</keyword>
<dbReference type="InterPro" id="IPR004219">
    <property type="entry name" value="TTvirus_Unk"/>
</dbReference>
<proteinExistence type="inferred from homology"/>
<organism evidence="8">
    <name type="scientific">TTV-like mini virus</name>
    <dbReference type="NCBI Taxonomy" id="93678"/>
    <lineage>
        <taxon>Viruses</taxon>
        <taxon>Monodnaviria</taxon>
        <taxon>Shotokuvirae</taxon>
        <taxon>Commensaviricota</taxon>
        <taxon>Cardeaviricetes</taxon>
        <taxon>Sanitavirales</taxon>
        <taxon>Anelloviridae</taxon>
        <taxon>Betatorquevirus</taxon>
    </lineage>
</organism>
<evidence type="ECO:0000256" key="4">
    <source>
        <dbReference type="ARBA" id="ARBA00022561"/>
    </source>
</evidence>
<feature type="region of interest" description="Disordered" evidence="7">
    <location>
        <begin position="81"/>
        <end position="106"/>
    </location>
</feature>
<evidence type="ECO:0000256" key="7">
    <source>
        <dbReference type="SAM" id="MobiDB-lite"/>
    </source>
</evidence>
<dbReference type="Pfam" id="PF02956">
    <property type="entry name" value="TT_ORF1"/>
    <property type="match status" value="1"/>
</dbReference>
<comment type="similarity">
    <text evidence="2 6">Belongs to the anelloviridae capsid protein family.</text>
</comment>
<feature type="non-terminal residue" evidence="8">
    <location>
        <position position="1"/>
    </location>
</feature>
<reference evidence="8" key="1">
    <citation type="journal article" date="2006" name="J. Med. Virol.">
        <title>Distribution and genetic analysis of TTV and TTMV major phylogenetic groups in French blood donors.</title>
        <authorList>
            <person name="Biagini P."/>
            <person name="Gallian P."/>
            <person name="Cantaloube J.F."/>
            <person name="Attoui H."/>
            <person name="de Micco P."/>
            <person name="de Lamballerie X."/>
        </authorList>
    </citation>
    <scope>NUCLEOTIDE SEQUENCE</scope>
    <source>
        <strain evidence="8">D2TL3</strain>
    </source>
</reference>
<protein>
    <recommendedName>
        <fullName evidence="6">Capsid protein</fullName>
    </recommendedName>
</protein>
<evidence type="ECO:0000256" key="1">
    <source>
        <dbReference type="ARBA" id="ARBA00004328"/>
    </source>
</evidence>
<dbReference type="EMBL" id="DQ221104">
    <property type="protein sequence ID" value="ABB30183.1"/>
    <property type="molecule type" value="Genomic_DNA"/>
</dbReference>
<comment type="function">
    <text evidence="6">Self-assembles to form an icosahedral capsid.</text>
</comment>
<dbReference type="GO" id="GO:0039615">
    <property type="term" value="C:T=1 icosahedral viral capsid"/>
    <property type="evidence" value="ECO:0007669"/>
    <property type="project" value="UniProtKB-UniRule"/>
</dbReference>
<evidence type="ECO:0000313" key="8">
    <source>
        <dbReference type="EMBL" id="ABB30183.1"/>
    </source>
</evidence>
<keyword evidence="3 6" id="KW-1140">T=1 icosahedral capsid protein</keyword>
<accession>Q2LJ67</accession>
<evidence type="ECO:0000256" key="2">
    <source>
        <dbReference type="ARBA" id="ARBA00006131"/>
    </source>
</evidence>
<evidence type="ECO:0000256" key="6">
    <source>
        <dbReference type="RuleBase" id="RU361230"/>
    </source>
</evidence>
<keyword evidence="5 6" id="KW-0946">Virion</keyword>